<dbReference type="AlphaFoldDB" id="A0A4Q7M4V4"/>
<dbReference type="EMBL" id="SGWX01000001">
    <property type="protein sequence ID" value="RZS61662.1"/>
    <property type="molecule type" value="Genomic_DNA"/>
</dbReference>
<dbReference type="RefSeq" id="WP_165399886.1">
    <property type="nucleotide sequence ID" value="NZ_SGWX01000001.1"/>
</dbReference>
<sequence length="48" mass="5426">MTTFETHLDLCREARESRECVMCGRVFHLSELVDGHCPQCDRIDGSAA</sequence>
<dbReference type="Proteomes" id="UP000293852">
    <property type="component" value="Unassembled WGS sequence"/>
</dbReference>
<evidence type="ECO:0000313" key="2">
    <source>
        <dbReference type="Proteomes" id="UP000293852"/>
    </source>
</evidence>
<organism evidence="1 2">
    <name type="scientific">Xylanimonas ulmi</name>
    <dbReference type="NCBI Taxonomy" id="228973"/>
    <lineage>
        <taxon>Bacteria</taxon>
        <taxon>Bacillati</taxon>
        <taxon>Actinomycetota</taxon>
        <taxon>Actinomycetes</taxon>
        <taxon>Micrococcales</taxon>
        <taxon>Promicromonosporaceae</taxon>
        <taxon>Xylanimonas</taxon>
    </lineage>
</organism>
<gene>
    <name evidence="1" type="ORF">EV386_1972</name>
</gene>
<evidence type="ECO:0000313" key="1">
    <source>
        <dbReference type="EMBL" id="RZS61662.1"/>
    </source>
</evidence>
<name>A0A4Q7M4V4_9MICO</name>
<proteinExistence type="predicted"/>
<protein>
    <submittedName>
        <fullName evidence="1">Uncharacterized protein</fullName>
    </submittedName>
</protein>
<keyword evidence="2" id="KW-1185">Reference proteome</keyword>
<accession>A0A4Q7M4V4</accession>
<reference evidence="1 2" key="1">
    <citation type="submission" date="2019-02" db="EMBL/GenBank/DDBJ databases">
        <title>Sequencing the genomes of 1000 actinobacteria strains.</title>
        <authorList>
            <person name="Klenk H.-P."/>
        </authorList>
    </citation>
    <scope>NUCLEOTIDE SEQUENCE [LARGE SCALE GENOMIC DNA]</scope>
    <source>
        <strain evidence="1 2">DSM 16932</strain>
    </source>
</reference>
<comment type="caution">
    <text evidence="1">The sequence shown here is derived from an EMBL/GenBank/DDBJ whole genome shotgun (WGS) entry which is preliminary data.</text>
</comment>